<sequence>MINIDKPRDHDIHTLCDYAELICLLTEDRTCSRETISDQGRDVGETEFQDNFLDDCFNQIQWRIKEFGEFYPFSLSAHARSFSAPELLTEKQNLYALILLCANLPFVQEKRGSLTEAFERISFLALKTFWPAKGTVKPFGKNESEFTGTKWERINKLADEIGGIGSSSASSFRRGDSGDGGIDIAAWMTFDSSNEKRNIMSALAQCACSRTDWSSKQSEISFDRLSNLIHPTHRWNQILFIPQCFRDNRGFWAVPGEIGQTILFDRLRIISQFSDSVNWSVIAPPEIFQTFLEKRFDLV</sequence>
<protein>
    <submittedName>
        <fullName evidence="1">Uncharacterized protein</fullName>
    </submittedName>
</protein>
<evidence type="ECO:0000313" key="2">
    <source>
        <dbReference type="Proteomes" id="UP000643610"/>
    </source>
</evidence>
<comment type="caution">
    <text evidence="1">The sequence shown here is derived from an EMBL/GenBank/DDBJ whole genome shotgun (WGS) entry which is preliminary data.</text>
</comment>
<dbReference type="EMBL" id="JACOFU010000004">
    <property type="protein sequence ID" value="MBC3832269.1"/>
    <property type="molecule type" value="Genomic_DNA"/>
</dbReference>
<gene>
    <name evidence="1" type="ORF">H8K33_12160</name>
</gene>
<dbReference type="Proteomes" id="UP000643610">
    <property type="component" value="Unassembled WGS sequence"/>
</dbReference>
<name>A0ABR6XTE0_9BURK</name>
<dbReference type="RefSeq" id="WP_186891300.1">
    <property type="nucleotide sequence ID" value="NZ_JACOFU010000004.1"/>
</dbReference>
<keyword evidence="2" id="KW-1185">Reference proteome</keyword>
<accession>A0ABR6XTE0</accession>
<proteinExistence type="predicted"/>
<organism evidence="1 2">
    <name type="scientific">Undibacterium amnicola</name>
    <dbReference type="NCBI Taxonomy" id="1834038"/>
    <lineage>
        <taxon>Bacteria</taxon>
        <taxon>Pseudomonadati</taxon>
        <taxon>Pseudomonadota</taxon>
        <taxon>Betaproteobacteria</taxon>
        <taxon>Burkholderiales</taxon>
        <taxon>Oxalobacteraceae</taxon>
        <taxon>Undibacterium</taxon>
    </lineage>
</organism>
<evidence type="ECO:0000313" key="1">
    <source>
        <dbReference type="EMBL" id="MBC3832269.1"/>
    </source>
</evidence>
<reference evidence="1 2" key="1">
    <citation type="submission" date="2020-08" db="EMBL/GenBank/DDBJ databases">
        <title>Novel species isolated from subtropical streams in China.</title>
        <authorList>
            <person name="Lu H."/>
        </authorList>
    </citation>
    <scope>NUCLEOTIDE SEQUENCE [LARGE SCALE GENOMIC DNA]</scope>
    <source>
        <strain evidence="1 2">KCTC 52442</strain>
    </source>
</reference>